<evidence type="ECO:0000313" key="2">
    <source>
        <dbReference type="EMBL" id="CAE8603641.1"/>
    </source>
</evidence>
<gene>
    <name evidence="2" type="ORF">PGLA1383_LOCUS21846</name>
    <name evidence="3" type="ORF">PGLA1383_LOCUS21848</name>
</gene>
<evidence type="ECO:0000256" key="1">
    <source>
        <dbReference type="SAM" id="MobiDB-lite"/>
    </source>
</evidence>
<protein>
    <submittedName>
        <fullName evidence="3">Uncharacterized protein</fullName>
    </submittedName>
</protein>
<dbReference type="EMBL" id="CAJNNV010015594">
    <property type="protein sequence ID" value="CAE8603643.1"/>
    <property type="molecule type" value="Genomic_DNA"/>
</dbReference>
<proteinExistence type="predicted"/>
<dbReference type="AlphaFoldDB" id="A0A813ETI5"/>
<accession>A0A813ETI5</accession>
<evidence type="ECO:0000313" key="3">
    <source>
        <dbReference type="EMBL" id="CAE8603643.1"/>
    </source>
</evidence>
<dbReference type="Proteomes" id="UP000654075">
    <property type="component" value="Unassembled WGS sequence"/>
</dbReference>
<sequence>MDGRNATRGWYQACTEKVGVVKDTNWDIIMKPDTNNSSNNDENSNDNDNDNTCTPSDLPESRWQAWKPPRGCKWLDSSNSNKNNSNNNNNRSNNNNGSTDALRMVNSISGTTAGTTATIATTTTMTTTAHLTTMELVISAFHENLSLIDPMAALLPGVKLRLYCAGKPDLDLRCEPLPNYGR</sequence>
<keyword evidence="4" id="KW-1185">Reference proteome</keyword>
<feature type="compositionally biased region" description="Low complexity" evidence="1">
    <location>
        <begin position="77"/>
        <end position="96"/>
    </location>
</feature>
<organism evidence="3 4">
    <name type="scientific">Polarella glacialis</name>
    <name type="common">Dinoflagellate</name>
    <dbReference type="NCBI Taxonomy" id="89957"/>
    <lineage>
        <taxon>Eukaryota</taxon>
        <taxon>Sar</taxon>
        <taxon>Alveolata</taxon>
        <taxon>Dinophyceae</taxon>
        <taxon>Suessiales</taxon>
        <taxon>Suessiaceae</taxon>
        <taxon>Polarella</taxon>
    </lineage>
</organism>
<reference evidence="3" key="1">
    <citation type="submission" date="2021-02" db="EMBL/GenBank/DDBJ databases">
        <authorList>
            <person name="Dougan E. K."/>
            <person name="Rhodes N."/>
            <person name="Thang M."/>
            <person name="Chan C."/>
        </authorList>
    </citation>
    <scope>NUCLEOTIDE SEQUENCE</scope>
</reference>
<comment type="caution">
    <text evidence="3">The sequence shown here is derived from an EMBL/GenBank/DDBJ whole genome shotgun (WGS) entry which is preliminary data.</text>
</comment>
<name>A0A813ETI5_POLGL</name>
<feature type="region of interest" description="Disordered" evidence="1">
    <location>
        <begin position="31"/>
        <end position="101"/>
    </location>
</feature>
<dbReference type="EMBL" id="CAJNNV010015594">
    <property type="protein sequence ID" value="CAE8603641.1"/>
    <property type="molecule type" value="Genomic_DNA"/>
</dbReference>
<evidence type="ECO:0000313" key="4">
    <source>
        <dbReference type="Proteomes" id="UP000654075"/>
    </source>
</evidence>